<organism evidence="1 2">
    <name type="scientific">Trichomonas vaginalis (strain ATCC PRA-98 / G3)</name>
    <dbReference type="NCBI Taxonomy" id="412133"/>
    <lineage>
        <taxon>Eukaryota</taxon>
        <taxon>Metamonada</taxon>
        <taxon>Parabasalia</taxon>
        <taxon>Trichomonadida</taxon>
        <taxon>Trichomonadidae</taxon>
        <taxon>Trichomonas</taxon>
    </lineage>
</organism>
<accession>A2FHM0</accession>
<dbReference type="RefSeq" id="XP_001308541.1">
    <property type="nucleotide sequence ID" value="XM_001308540.1"/>
</dbReference>
<dbReference type="VEuPathDB" id="TrichDB:TVAGG3_0741870"/>
<dbReference type="EMBL" id="DS113797">
    <property type="protein sequence ID" value="EAX95611.1"/>
    <property type="molecule type" value="Genomic_DNA"/>
</dbReference>
<dbReference type="VEuPathDB" id="TrichDB:TVAG_459600"/>
<dbReference type="Proteomes" id="UP000001542">
    <property type="component" value="Unassembled WGS sequence"/>
</dbReference>
<protein>
    <submittedName>
        <fullName evidence="1">Uncharacterized protein</fullName>
    </submittedName>
</protein>
<reference evidence="1" key="2">
    <citation type="journal article" date="2007" name="Science">
        <title>Draft genome sequence of the sexually transmitted pathogen Trichomonas vaginalis.</title>
        <authorList>
            <person name="Carlton J.M."/>
            <person name="Hirt R.P."/>
            <person name="Silva J.C."/>
            <person name="Delcher A.L."/>
            <person name="Schatz M."/>
            <person name="Zhao Q."/>
            <person name="Wortman J.R."/>
            <person name="Bidwell S.L."/>
            <person name="Alsmark U.C.M."/>
            <person name="Besteiro S."/>
            <person name="Sicheritz-Ponten T."/>
            <person name="Noel C.J."/>
            <person name="Dacks J.B."/>
            <person name="Foster P.G."/>
            <person name="Simillion C."/>
            <person name="Van de Peer Y."/>
            <person name="Miranda-Saavedra D."/>
            <person name="Barton G.J."/>
            <person name="Westrop G.D."/>
            <person name="Mueller S."/>
            <person name="Dessi D."/>
            <person name="Fiori P.L."/>
            <person name="Ren Q."/>
            <person name="Paulsen I."/>
            <person name="Zhang H."/>
            <person name="Bastida-Corcuera F.D."/>
            <person name="Simoes-Barbosa A."/>
            <person name="Brown M.T."/>
            <person name="Hayes R.D."/>
            <person name="Mukherjee M."/>
            <person name="Okumura C.Y."/>
            <person name="Schneider R."/>
            <person name="Smith A.J."/>
            <person name="Vanacova S."/>
            <person name="Villalvazo M."/>
            <person name="Haas B.J."/>
            <person name="Pertea M."/>
            <person name="Feldblyum T.V."/>
            <person name="Utterback T.R."/>
            <person name="Shu C.L."/>
            <person name="Osoegawa K."/>
            <person name="de Jong P.J."/>
            <person name="Hrdy I."/>
            <person name="Horvathova L."/>
            <person name="Zubacova Z."/>
            <person name="Dolezal P."/>
            <person name="Malik S.B."/>
            <person name="Logsdon J.M. Jr."/>
            <person name="Henze K."/>
            <person name="Gupta A."/>
            <person name="Wang C.C."/>
            <person name="Dunne R.L."/>
            <person name="Upcroft J.A."/>
            <person name="Upcroft P."/>
            <person name="White O."/>
            <person name="Salzberg S.L."/>
            <person name="Tang P."/>
            <person name="Chiu C.-H."/>
            <person name="Lee Y.-S."/>
            <person name="Embley T.M."/>
            <person name="Coombs G.H."/>
            <person name="Mottram J.C."/>
            <person name="Tachezy J."/>
            <person name="Fraser-Liggett C.M."/>
            <person name="Johnson P.J."/>
        </authorList>
    </citation>
    <scope>NUCLEOTIDE SEQUENCE [LARGE SCALE GENOMIC DNA]</scope>
    <source>
        <strain evidence="1">G3</strain>
    </source>
</reference>
<name>A2FHM0_TRIV3</name>
<proteinExistence type="predicted"/>
<evidence type="ECO:0000313" key="1">
    <source>
        <dbReference type="EMBL" id="EAX95611.1"/>
    </source>
</evidence>
<dbReference type="KEGG" id="tva:4753368"/>
<dbReference type="AlphaFoldDB" id="A2FHM0"/>
<sequence length="92" mass="10574">MYSFKQSEWYDVYYSQPDPSPVYTERKLYENLQGKVYIKNVQFYEIGDKGVIKLNSADLQSLISTSSFENSTNSGNGGSIYRTRSICYPNSL</sequence>
<gene>
    <name evidence="1" type="ORF">TVAG_459600</name>
</gene>
<dbReference type="InParanoid" id="A2FHM0"/>
<evidence type="ECO:0000313" key="2">
    <source>
        <dbReference type="Proteomes" id="UP000001542"/>
    </source>
</evidence>
<keyword evidence="2" id="KW-1185">Reference proteome</keyword>
<reference evidence="1" key="1">
    <citation type="submission" date="2006-10" db="EMBL/GenBank/DDBJ databases">
        <authorList>
            <person name="Amadeo P."/>
            <person name="Zhao Q."/>
            <person name="Wortman J."/>
            <person name="Fraser-Liggett C."/>
            <person name="Carlton J."/>
        </authorList>
    </citation>
    <scope>NUCLEOTIDE SEQUENCE</scope>
    <source>
        <strain evidence="1">G3</strain>
    </source>
</reference>